<evidence type="ECO:0000313" key="8">
    <source>
        <dbReference type="EMBL" id="MSB20670.1"/>
    </source>
</evidence>
<name>A0A6I2R6S4_FLAPL</name>
<proteinExistence type="predicted"/>
<keyword evidence="6" id="KW-0016">Alginate biosynthesis</keyword>
<keyword evidence="4" id="KW-0732">Signal</keyword>
<comment type="pathway">
    <text evidence="2">Glycan biosynthesis; alginate biosynthesis.</text>
</comment>
<evidence type="ECO:0000313" key="9">
    <source>
        <dbReference type="Proteomes" id="UP000434475"/>
    </source>
</evidence>
<gene>
    <name evidence="8" type="ORF">GKE97_14235</name>
</gene>
<dbReference type="GO" id="GO:0042121">
    <property type="term" value="P:alginic acid biosynthetic process"/>
    <property type="evidence" value="ECO:0007669"/>
    <property type="project" value="UniProtKB-UniPathway"/>
</dbReference>
<protein>
    <recommendedName>
        <fullName evidence="7">AlgX/AlgJ SGNH hydrolase-like domain-containing protein</fullName>
    </recommendedName>
</protein>
<reference evidence="8 9" key="1">
    <citation type="journal article" date="2019" name="Nat. Med.">
        <title>A library of human gut bacterial isolates paired with longitudinal multiomics data enables mechanistic microbiome research.</title>
        <authorList>
            <person name="Poyet M."/>
            <person name="Groussin M."/>
            <person name="Gibbons S.M."/>
            <person name="Avila-Pacheco J."/>
            <person name="Jiang X."/>
            <person name="Kearney S.M."/>
            <person name="Perrotta A.R."/>
            <person name="Berdy B."/>
            <person name="Zhao S."/>
            <person name="Lieberman T.D."/>
            <person name="Swanson P.K."/>
            <person name="Smith M."/>
            <person name="Roesemann S."/>
            <person name="Alexander J.E."/>
            <person name="Rich S.A."/>
            <person name="Livny J."/>
            <person name="Vlamakis H."/>
            <person name="Clish C."/>
            <person name="Bullock K."/>
            <person name="Deik A."/>
            <person name="Scott J."/>
            <person name="Pierce K.A."/>
            <person name="Xavier R.J."/>
            <person name="Alm E.J."/>
        </authorList>
    </citation>
    <scope>NUCLEOTIDE SEQUENCE [LARGE SCALE GENOMIC DNA]</scope>
    <source>
        <strain evidence="8 9">BIOML-A2</strain>
    </source>
</reference>
<accession>A0A6I2R6S4</accession>
<sequence>MTAAVFLLAVAAGFLLLATSFFGGEGKFEALLKAFVQNRDVMAFVDGAESAVNGDLDRDHLFIQLYGGVQRLSGRRVVEDAVGENTVVRLSTGGLNFVDLQAAPGVGPQVAENAAATAAFSQDLEALGIPYLYVNAPQKLQRGEALLPTGVEEYGNESADAFLAELERQGTDYVDLRPLFEENGIYSNWFFRTDHHWKPEAAFFAWQALTDELEERYGLAADPALTDPANWDTRVLEHFFLGSQGKRVGSLYAGADDITLYTPKFDSELTYSCPAYGFTRTGPFETSVCFPERVARQDWFNGNPYTYYAGGDYPIATITNHKNPDGPRVVLLRDSFACALTPFLALSCSELTTIDLRYFEGDLLDTIAGLEPDIALTLYTASTTRLDNLFQYEHTEE</sequence>
<feature type="domain" description="AlgX/AlgJ SGNH hydrolase-like" evidence="7">
    <location>
        <begin position="107"/>
        <end position="220"/>
    </location>
</feature>
<dbReference type="Pfam" id="PF16822">
    <property type="entry name" value="ALGX"/>
    <property type="match status" value="1"/>
</dbReference>
<dbReference type="AlphaFoldDB" id="A0A6I2R6S4"/>
<keyword evidence="3" id="KW-0808">Transferase</keyword>
<organism evidence="8 9">
    <name type="scientific">Flavonifractor plautii</name>
    <name type="common">Fusobacterium plautii</name>
    <dbReference type="NCBI Taxonomy" id="292800"/>
    <lineage>
        <taxon>Bacteria</taxon>
        <taxon>Bacillati</taxon>
        <taxon>Bacillota</taxon>
        <taxon>Clostridia</taxon>
        <taxon>Eubacteriales</taxon>
        <taxon>Oscillospiraceae</taxon>
        <taxon>Flavonifractor</taxon>
    </lineage>
</organism>
<comment type="subcellular location">
    <subcellularLocation>
        <location evidence="1">Periplasm</location>
    </subcellularLocation>
</comment>
<dbReference type="EMBL" id="WKPR01000014">
    <property type="protein sequence ID" value="MSB20670.1"/>
    <property type="molecule type" value="Genomic_DNA"/>
</dbReference>
<dbReference type="UniPathway" id="UPA00286"/>
<dbReference type="GO" id="GO:0042597">
    <property type="term" value="C:periplasmic space"/>
    <property type="evidence" value="ECO:0007669"/>
    <property type="project" value="UniProtKB-SubCell"/>
</dbReference>
<comment type="caution">
    <text evidence="8">The sequence shown here is derived from an EMBL/GenBank/DDBJ whole genome shotgun (WGS) entry which is preliminary data.</text>
</comment>
<evidence type="ECO:0000256" key="3">
    <source>
        <dbReference type="ARBA" id="ARBA00022679"/>
    </source>
</evidence>
<dbReference type="Proteomes" id="UP000434475">
    <property type="component" value="Unassembled WGS sequence"/>
</dbReference>
<evidence type="ECO:0000259" key="7">
    <source>
        <dbReference type="Pfam" id="PF16822"/>
    </source>
</evidence>
<evidence type="ECO:0000256" key="1">
    <source>
        <dbReference type="ARBA" id="ARBA00004418"/>
    </source>
</evidence>
<keyword evidence="5" id="KW-0574">Periplasm</keyword>
<dbReference type="InterPro" id="IPR031811">
    <property type="entry name" value="ALGX/ALGJ_SGNH-like"/>
</dbReference>
<dbReference type="GO" id="GO:0016740">
    <property type="term" value="F:transferase activity"/>
    <property type="evidence" value="ECO:0007669"/>
    <property type="project" value="UniProtKB-KW"/>
</dbReference>
<evidence type="ECO:0000256" key="4">
    <source>
        <dbReference type="ARBA" id="ARBA00022729"/>
    </source>
</evidence>
<evidence type="ECO:0000256" key="5">
    <source>
        <dbReference type="ARBA" id="ARBA00022764"/>
    </source>
</evidence>
<evidence type="ECO:0000256" key="2">
    <source>
        <dbReference type="ARBA" id="ARBA00005182"/>
    </source>
</evidence>
<evidence type="ECO:0000256" key="6">
    <source>
        <dbReference type="ARBA" id="ARBA00022841"/>
    </source>
</evidence>